<comment type="caution">
    <text evidence="2">The sequence shown here is derived from an EMBL/GenBank/DDBJ whole genome shotgun (WGS) entry which is preliminary data.</text>
</comment>
<evidence type="ECO:0000313" key="2">
    <source>
        <dbReference type="EMBL" id="RHW43356.1"/>
    </source>
</evidence>
<proteinExistence type="predicted"/>
<feature type="transmembrane region" description="Helical" evidence="1">
    <location>
        <begin position="6"/>
        <end position="27"/>
    </location>
</feature>
<dbReference type="AlphaFoldDB" id="A0A417Z017"/>
<keyword evidence="1" id="KW-1133">Transmembrane helix</keyword>
<reference evidence="2 3" key="1">
    <citation type="journal article" date="2017" name="Int. J. Syst. Evol. Microbiol.">
        <title>Bacillus notoginsengisoli sp. nov., a novel bacterium isolated from the rhizosphere of Panax notoginseng.</title>
        <authorList>
            <person name="Zhang M.Y."/>
            <person name="Cheng J."/>
            <person name="Cai Y."/>
            <person name="Zhang T.Y."/>
            <person name="Wu Y.Y."/>
            <person name="Manikprabhu D."/>
            <person name="Li W.J."/>
            <person name="Zhang Y.X."/>
        </authorList>
    </citation>
    <scope>NUCLEOTIDE SEQUENCE [LARGE SCALE GENOMIC DNA]</scope>
    <source>
        <strain evidence="2 3">JCM 30743</strain>
    </source>
</reference>
<dbReference type="OrthoDB" id="2884196at2"/>
<dbReference type="Proteomes" id="UP000284416">
    <property type="component" value="Unassembled WGS sequence"/>
</dbReference>
<organism evidence="2 3">
    <name type="scientific">Neobacillus notoginsengisoli</name>
    <dbReference type="NCBI Taxonomy" id="1578198"/>
    <lineage>
        <taxon>Bacteria</taxon>
        <taxon>Bacillati</taxon>
        <taxon>Bacillota</taxon>
        <taxon>Bacilli</taxon>
        <taxon>Bacillales</taxon>
        <taxon>Bacillaceae</taxon>
        <taxon>Neobacillus</taxon>
    </lineage>
</organism>
<evidence type="ECO:0000313" key="3">
    <source>
        <dbReference type="Proteomes" id="UP000284416"/>
    </source>
</evidence>
<evidence type="ECO:0000256" key="1">
    <source>
        <dbReference type="SAM" id="Phobius"/>
    </source>
</evidence>
<feature type="transmembrane region" description="Helical" evidence="1">
    <location>
        <begin position="57"/>
        <end position="81"/>
    </location>
</feature>
<dbReference type="RefSeq" id="WP_118918964.1">
    <property type="nucleotide sequence ID" value="NZ_QWEG01000001.1"/>
</dbReference>
<feature type="transmembrane region" description="Helical" evidence="1">
    <location>
        <begin position="34"/>
        <end position="51"/>
    </location>
</feature>
<keyword evidence="1" id="KW-0812">Transmembrane</keyword>
<gene>
    <name evidence="2" type="ORF">D1B31_01430</name>
</gene>
<dbReference type="EMBL" id="QWEG01000001">
    <property type="protein sequence ID" value="RHW43356.1"/>
    <property type="molecule type" value="Genomic_DNA"/>
</dbReference>
<protein>
    <submittedName>
        <fullName evidence="2">Uncharacterized protein</fullName>
    </submittedName>
</protein>
<accession>A0A417Z017</accession>
<keyword evidence="3" id="KW-1185">Reference proteome</keyword>
<name>A0A417Z017_9BACI</name>
<sequence length="86" mass="9503">MNKFSVFSLASLVIFILLFFTMLSGVSFGKLGRLLIFSMFLFPLLGAFFGLKAQKGVLKWLLIILNVIAVCVIGYLLLLGLSIGER</sequence>
<keyword evidence="1" id="KW-0472">Membrane</keyword>